<dbReference type="EMBL" id="VSRR010000269">
    <property type="protein sequence ID" value="MPC13262.1"/>
    <property type="molecule type" value="Genomic_DNA"/>
</dbReference>
<evidence type="ECO:0000313" key="2">
    <source>
        <dbReference type="Proteomes" id="UP000324222"/>
    </source>
</evidence>
<dbReference type="AlphaFoldDB" id="A0A5B7CU34"/>
<reference evidence="1 2" key="1">
    <citation type="submission" date="2019-05" db="EMBL/GenBank/DDBJ databases">
        <title>Another draft genome of Portunus trituberculatus and its Hox gene families provides insights of decapod evolution.</title>
        <authorList>
            <person name="Jeong J.-H."/>
            <person name="Song I."/>
            <person name="Kim S."/>
            <person name="Choi T."/>
            <person name="Kim D."/>
            <person name="Ryu S."/>
            <person name="Kim W."/>
        </authorList>
    </citation>
    <scope>NUCLEOTIDE SEQUENCE [LARGE SCALE GENOMIC DNA]</scope>
    <source>
        <tissue evidence="1">Muscle</tissue>
    </source>
</reference>
<sequence length="107" mass="11834">MKKKVKGETKELREACKSCVIPRQSSPSWLEQMCPSPRQKDQGYGLYFSTDTSHLKYEKFPISGNPSAGPPLGPAQPGLFCGRRACPHPSRPGCLHMACSAIQPFHF</sequence>
<gene>
    <name evidence="1" type="ORF">E2C01_005988</name>
</gene>
<accession>A0A5B7CU34</accession>
<name>A0A5B7CU34_PORTR</name>
<protein>
    <submittedName>
        <fullName evidence="1">Uncharacterized protein</fullName>
    </submittedName>
</protein>
<organism evidence="1 2">
    <name type="scientific">Portunus trituberculatus</name>
    <name type="common">Swimming crab</name>
    <name type="synonym">Neptunus trituberculatus</name>
    <dbReference type="NCBI Taxonomy" id="210409"/>
    <lineage>
        <taxon>Eukaryota</taxon>
        <taxon>Metazoa</taxon>
        <taxon>Ecdysozoa</taxon>
        <taxon>Arthropoda</taxon>
        <taxon>Crustacea</taxon>
        <taxon>Multicrustacea</taxon>
        <taxon>Malacostraca</taxon>
        <taxon>Eumalacostraca</taxon>
        <taxon>Eucarida</taxon>
        <taxon>Decapoda</taxon>
        <taxon>Pleocyemata</taxon>
        <taxon>Brachyura</taxon>
        <taxon>Eubrachyura</taxon>
        <taxon>Portunoidea</taxon>
        <taxon>Portunidae</taxon>
        <taxon>Portuninae</taxon>
        <taxon>Portunus</taxon>
    </lineage>
</organism>
<keyword evidence="2" id="KW-1185">Reference proteome</keyword>
<proteinExistence type="predicted"/>
<dbReference type="Proteomes" id="UP000324222">
    <property type="component" value="Unassembled WGS sequence"/>
</dbReference>
<comment type="caution">
    <text evidence="1">The sequence shown here is derived from an EMBL/GenBank/DDBJ whole genome shotgun (WGS) entry which is preliminary data.</text>
</comment>
<evidence type="ECO:0000313" key="1">
    <source>
        <dbReference type="EMBL" id="MPC13262.1"/>
    </source>
</evidence>